<dbReference type="EMBL" id="JAGGJA010000010">
    <property type="protein sequence ID" value="MCW9708073.1"/>
    <property type="molecule type" value="Genomic_DNA"/>
</dbReference>
<keyword evidence="3" id="KW-1185">Reference proteome</keyword>
<evidence type="ECO:0000256" key="1">
    <source>
        <dbReference type="SAM" id="MobiDB-lite"/>
    </source>
</evidence>
<dbReference type="InterPro" id="IPR008969">
    <property type="entry name" value="CarboxyPept-like_regulatory"/>
</dbReference>
<feature type="region of interest" description="Disordered" evidence="1">
    <location>
        <begin position="1"/>
        <end position="20"/>
    </location>
</feature>
<organism evidence="2 3">
    <name type="scientific">Fodinibius salsisoli</name>
    <dbReference type="NCBI Taxonomy" id="2820877"/>
    <lineage>
        <taxon>Bacteria</taxon>
        <taxon>Pseudomonadati</taxon>
        <taxon>Balneolota</taxon>
        <taxon>Balneolia</taxon>
        <taxon>Balneolales</taxon>
        <taxon>Balneolaceae</taxon>
        <taxon>Fodinibius</taxon>
    </lineage>
</organism>
<protein>
    <submittedName>
        <fullName evidence="2">Carboxypeptidase regulatory-like domain-containing protein</fullName>
    </submittedName>
</protein>
<feature type="compositionally biased region" description="Polar residues" evidence="1">
    <location>
        <begin position="8"/>
        <end position="17"/>
    </location>
</feature>
<sequence length="54" mass="5485">MVIPGETLGQTGVSGTVTDEKGSPLPSAIVLVLSSADSSLVRGGITDKSGWYHL</sequence>
<comment type="caution">
    <text evidence="2">The sequence shown here is derived from an EMBL/GenBank/DDBJ whole genome shotgun (WGS) entry which is preliminary data.</text>
</comment>
<dbReference type="SUPFAM" id="SSF49464">
    <property type="entry name" value="Carboxypeptidase regulatory domain-like"/>
    <property type="match status" value="1"/>
</dbReference>
<proteinExistence type="predicted"/>
<accession>A0ABT3PQE1</accession>
<gene>
    <name evidence="2" type="ORF">J6I44_14500</name>
</gene>
<dbReference type="Proteomes" id="UP001207918">
    <property type="component" value="Unassembled WGS sequence"/>
</dbReference>
<dbReference type="RefSeq" id="WP_265766859.1">
    <property type="nucleotide sequence ID" value="NZ_JAGGJA010000010.1"/>
</dbReference>
<reference evidence="2 3" key="1">
    <citation type="submission" date="2021-03" db="EMBL/GenBank/DDBJ databases">
        <title>Aliifodinibius sp. nov., a new bacterium isolated from saline soil.</title>
        <authorList>
            <person name="Galisteo C."/>
            <person name="De La Haba R."/>
            <person name="Sanchez-Porro C."/>
            <person name="Ventosa A."/>
        </authorList>
    </citation>
    <scope>NUCLEOTIDE SEQUENCE [LARGE SCALE GENOMIC DNA]</scope>
    <source>
        <strain evidence="2 3">1BSP15-2V2</strain>
    </source>
</reference>
<name>A0ABT3PQE1_9BACT</name>
<evidence type="ECO:0000313" key="2">
    <source>
        <dbReference type="EMBL" id="MCW9708073.1"/>
    </source>
</evidence>
<evidence type="ECO:0000313" key="3">
    <source>
        <dbReference type="Proteomes" id="UP001207918"/>
    </source>
</evidence>